<protein>
    <recommendedName>
        <fullName evidence="4">Secreted protein</fullName>
    </recommendedName>
</protein>
<feature type="chain" id="PRO_5035887389" description="Secreted protein" evidence="1">
    <location>
        <begin position="24"/>
        <end position="79"/>
    </location>
</feature>
<accession>A0A8T1Q748</accession>
<comment type="caution">
    <text evidence="2">The sequence shown here is derived from an EMBL/GenBank/DDBJ whole genome shotgun (WGS) entry which is preliminary data.</text>
</comment>
<sequence length="79" mass="8907">MSYFPLYLHALLLFLQSPLNFLAILSSSSHSFAYGSGAKADCSLSSRSKDIFRLFASRLHSCSYIKENHKSCTKEKLIE</sequence>
<evidence type="ECO:0000313" key="3">
    <source>
        <dbReference type="Proteomes" id="UP000811609"/>
    </source>
</evidence>
<name>A0A8T1Q748_CARIL</name>
<keyword evidence="3" id="KW-1185">Reference proteome</keyword>
<evidence type="ECO:0008006" key="4">
    <source>
        <dbReference type="Google" id="ProtNLM"/>
    </source>
</evidence>
<proteinExistence type="predicted"/>
<dbReference type="EMBL" id="CM031814">
    <property type="protein sequence ID" value="KAG6650237.1"/>
    <property type="molecule type" value="Genomic_DNA"/>
</dbReference>
<evidence type="ECO:0000256" key="1">
    <source>
        <dbReference type="SAM" id="SignalP"/>
    </source>
</evidence>
<dbReference type="Proteomes" id="UP000811609">
    <property type="component" value="Chromosome 6"/>
</dbReference>
<feature type="signal peptide" evidence="1">
    <location>
        <begin position="1"/>
        <end position="23"/>
    </location>
</feature>
<keyword evidence="1" id="KW-0732">Signal</keyword>
<organism evidence="2 3">
    <name type="scientific">Carya illinoinensis</name>
    <name type="common">Pecan</name>
    <dbReference type="NCBI Taxonomy" id="32201"/>
    <lineage>
        <taxon>Eukaryota</taxon>
        <taxon>Viridiplantae</taxon>
        <taxon>Streptophyta</taxon>
        <taxon>Embryophyta</taxon>
        <taxon>Tracheophyta</taxon>
        <taxon>Spermatophyta</taxon>
        <taxon>Magnoliopsida</taxon>
        <taxon>eudicotyledons</taxon>
        <taxon>Gunneridae</taxon>
        <taxon>Pentapetalae</taxon>
        <taxon>rosids</taxon>
        <taxon>fabids</taxon>
        <taxon>Fagales</taxon>
        <taxon>Juglandaceae</taxon>
        <taxon>Carya</taxon>
    </lineage>
</organism>
<gene>
    <name evidence="2" type="ORF">CIPAW_06G028400</name>
</gene>
<reference evidence="2" key="1">
    <citation type="submission" date="2020-12" db="EMBL/GenBank/DDBJ databases">
        <title>WGS assembly of Carya illinoinensis cv. Pawnee.</title>
        <authorList>
            <person name="Platts A."/>
            <person name="Shu S."/>
            <person name="Wright S."/>
            <person name="Barry K."/>
            <person name="Edger P."/>
            <person name="Pires J.C."/>
            <person name="Schmutz J."/>
        </authorList>
    </citation>
    <scope>NUCLEOTIDE SEQUENCE</scope>
    <source>
        <tissue evidence="2">Leaf</tissue>
    </source>
</reference>
<dbReference type="AlphaFoldDB" id="A0A8T1Q748"/>
<evidence type="ECO:0000313" key="2">
    <source>
        <dbReference type="EMBL" id="KAG6650237.1"/>
    </source>
</evidence>